<dbReference type="EMBL" id="OBQC01000005">
    <property type="protein sequence ID" value="SOC39298.1"/>
    <property type="molecule type" value="Genomic_DNA"/>
</dbReference>
<dbReference type="RefSeq" id="WP_097149337.1">
    <property type="nucleotide sequence ID" value="NZ_OBQC01000005.1"/>
</dbReference>
<protein>
    <submittedName>
        <fullName evidence="2">Uncharacterized protein</fullName>
    </submittedName>
</protein>
<proteinExistence type="predicted"/>
<feature type="region of interest" description="Disordered" evidence="1">
    <location>
        <begin position="48"/>
        <end position="84"/>
    </location>
</feature>
<evidence type="ECO:0000256" key="1">
    <source>
        <dbReference type="SAM" id="MobiDB-lite"/>
    </source>
</evidence>
<dbReference type="AlphaFoldDB" id="A0A285UD17"/>
<keyword evidence="3" id="KW-1185">Reference proteome</keyword>
<sequence length="84" mass="9380">MSNVNMNNTGVNCENTVNGKACKLDNAQVNRNLNATSKYNNVEFGAEFNPNRQIGSQNQSAPFSSNEFEPNRQQKPVSERTAWN</sequence>
<accession>A0A285UD17</accession>
<name>A0A285UD17_9BACL</name>
<evidence type="ECO:0000313" key="2">
    <source>
        <dbReference type="EMBL" id="SOC39298.1"/>
    </source>
</evidence>
<dbReference type="OrthoDB" id="9932624at2"/>
<organism evidence="2 3">
    <name type="scientific">Ureibacillus acetophenoni</name>
    <dbReference type="NCBI Taxonomy" id="614649"/>
    <lineage>
        <taxon>Bacteria</taxon>
        <taxon>Bacillati</taxon>
        <taxon>Bacillota</taxon>
        <taxon>Bacilli</taxon>
        <taxon>Bacillales</taxon>
        <taxon>Caryophanaceae</taxon>
        <taxon>Ureibacillus</taxon>
    </lineage>
</organism>
<feature type="compositionally biased region" description="Polar residues" evidence="1">
    <location>
        <begin position="50"/>
        <end position="84"/>
    </location>
</feature>
<dbReference type="Proteomes" id="UP000219252">
    <property type="component" value="Unassembled WGS sequence"/>
</dbReference>
<gene>
    <name evidence="2" type="ORF">SAMN05877842_105149</name>
</gene>
<reference evidence="3" key="1">
    <citation type="submission" date="2017-08" db="EMBL/GenBank/DDBJ databases">
        <authorList>
            <person name="Varghese N."/>
            <person name="Submissions S."/>
        </authorList>
    </citation>
    <scope>NUCLEOTIDE SEQUENCE [LARGE SCALE GENOMIC DNA]</scope>
    <source>
        <strain evidence="3">JC23</strain>
    </source>
</reference>
<evidence type="ECO:0000313" key="3">
    <source>
        <dbReference type="Proteomes" id="UP000219252"/>
    </source>
</evidence>